<dbReference type="AlphaFoldDB" id="A0A2P5XKQ1"/>
<dbReference type="PANTHER" id="PTHR33033">
    <property type="entry name" value="POLYNUCLEOTIDYL TRANSFERASE, RIBONUCLEASE H-LIKE SUPERFAMILY PROTEIN-RELATED"/>
    <property type="match status" value="1"/>
</dbReference>
<evidence type="ECO:0008006" key="5">
    <source>
        <dbReference type="Google" id="ProtNLM"/>
    </source>
</evidence>
<dbReference type="EMBL" id="KZ664674">
    <property type="protein sequence ID" value="PPS03919.1"/>
    <property type="molecule type" value="Genomic_DNA"/>
</dbReference>
<evidence type="ECO:0000313" key="4">
    <source>
        <dbReference type="Proteomes" id="UP000327439"/>
    </source>
</evidence>
<keyword evidence="4" id="KW-1185">Reference proteome</keyword>
<proteinExistence type="predicted"/>
<dbReference type="Proteomes" id="UP000239757">
    <property type="component" value="Unassembled WGS sequence"/>
</dbReference>
<dbReference type="PANTHER" id="PTHR33033:SF118">
    <property type="entry name" value="OS02G0175302 PROTEIN"/>
    <property type="match status" value="1"/>
</dbReference>
<organism evidence="2 3">
    <name type="scientific">Gossypium barbadense</name>
    <name type="common">Sea Island cotton</name>
    <name type="synonym">Hibiscus barbadensis</name>
    <dbReference type="NCBI Taxonomy" id="3634"/>
    <lineage>
        <taxon>Eukaryota</taxon>
        <taxon>Viridiplantae</taxon>
        <taxon>Streptophyta</taxon>
        <taxon>Embryophyta</taxon>
        <taxon>Tracheophyta</taxon>
        <taxon>Spermatophyta</taxon>
        <taxon>Magnoliopsida</taxon>
        <taxon>eudicotyledons</taxon>
        <taxon>Gunneridae</taxon>
        <taxon>Pentapetalae</taxon>
        <taxon>rosids</taxon>
        <taxon>malvids</taxon>
        <taxon>Malvales</taxon>
        <taxon>Malvaceae</taxon>
        <taxon>Malvoideae</taxon>
        <taxon>Gossypium</taxon>
    </lineage>
</organism>
<dbReference type="Proteomes" id="UP000327439">
    <property type="component" value="Chromosome A08"/>
</dbReference>
<evidence type="ECO:0000313" key="1">
    <source>
        <dbReference type="EMBL" id="KAB2071933.1"/>
    </source>
</evidence>
<reference evidence="1 4" key="2">
    <citation type="submission" date="2019-06" db="EMBL/GenBank/DDBJ databases">
        <title>WGS assembly of Gossypium barbadense.</title>
        <authorList>
            <person name="Chen Z.J."/>
            <person name="Sreedasyam A."/>
            <person name="Ando A."/>
            <person name="Song Q."/>
            <person name="De L."/>
            <person name="Hulse-Kemp A."/>
            <person name="Ding M."/>
            <person name="Ye W."/>
            <person name="Kirkbride R."/>
            <person name="Jenkins J."/>
            <person name="Plott C."/>
            <person name="Lovell J."/>
            <person name="Lin Y.-M."/>
            <person name="Vaughn R."/>
            <person name="Liu B."/>
            <person name="Li W."/>
            <person name="Simpson S."/>
            <person name="Scheffler B."/>
            <person name="Saski C."/>
            <person name="Grover C."/>
            <person name="Hu G."/>
            <person name="Conover J."/>
            <person name="Carlson J."/>
            <person name="Shu S."/>
            <person name="Boston L."/>
            <person name="Williams M."/>
            <person name="Peterson D."/>
            <person name="Mcgee K."/>
            <person name="Jones D."/>
            <person name="Wendel J."/>
            <person name="Stelly D."/>
            <person name="Grimwood J."/>
            <person name="Schmutz J."/>
        </authorList>
    </citation>
    <scope>NUCLEOTIDE SEQUENCE [LARGE SCALE GENOMIC DNA]</scope>
    <source>
        <strain evidence="1">1400233.01</strain>
    </source>
</reference>
<reference evidence="2 3" key="1">
    <citation type="submission" date="2015-01" db="EMBL/GenBank/DDBJ databases">
        <title>Genome of allotetraploid Gossypium barbadense reveals genomic plasticity and fiber elongation in cotton evolution.</title>
        <authorList>
            <person name="Chen X."/>
            <person name="Liu X."/>
            <person name="Zhao B."/>
            <person name="Zheng H."/>
            <person name="Hu Y."/>
            <person name="Lu G."/>
            <person name="Yang C."/>
            <person name="Chen J."/>
            <person name="Shan C."/>
            <person name="Zhang L."/>
            <person name="Zhou Y."/>
            <person name="Wang L."/>
            <person name="Guo W."/>
            <person name="Bai Y."/>
            <person name="Ruan J."/>
            <person name="Shangguan X."/>
            <person name="Mao Y."/>
            <person name="Jiang J."/>
            <person name="Zhu Y."/>
            <person name="Lei J."/>
            <person name="Kang H."/>
            <person name="Chen S."/>
            <person name="He X."/>
            <person name="Wang R."/>
            <person name="Wang Y."/>
            <person name="Chen J."/>
            <person name="Wang L."/>
            <person name="Yu S."/>
            <person name="Wang B."/>
            <person name="Wei J."/>
            <person name="Song S."/>
            <person name="Lu X."/>
            <person name="Gao Z."/>
            <person name="Gu W."/>
            <person name="Deng X."/>
            <person name="Ma D."/>
            <person name="Wang S."/>
            <person name="Liang W."/>
            <person name="Fang L."/>
            <person name="Cai C."/>
            <person name="Zhu X."/>
            <person name="Zhou B."/>
            <person name="Zhang Y."/>
            <person name="Chen Z."/>
            <person name="Xu S."/>
            <person name="Zhu R."/>
            <person name="Wang S."/>
            <person name="Zhang T."/>
            <person name="Zhao G."/>
        </authorList>
    </citation>
    <scope>NUCLEOTIDE SEQUENCE [LARGE SCALE GENOMIC DNA]</scope>
    <source>
        <strain evidence="3">cv. Xinhai21</strain>
        <tissue evidence="2">Leaf</tissue>
    </source>
</reference>
<gene>
    <name evidence="1" type="ORF">ES319_A08G256800v1</name>
    <name evidence="2" type="ORF">GOBAR_AA16768</name>
</gene>
<name>A0A2P5XKQ1_GOSBA</name>
<evidence type="ECO:0000313" key="3">
    <source>
        <dbReference type="Proteomes" id="UP000239757"/>
    </source>
</evidence>
<protein>
    <recommendedName>
        <fullName evidence="5">RNase H type-1 domain-containing protein</fullName>
    </recommendedName>
</protein>
<accession>A0A2P5XKQ1</accession>
<evidence type="ECO:0000313" key="2">
    <source>
        <dbReference type="EMBL" id="PPS03919.1"/>
    </source>
</evidence>
<dbReference type="OrthoDB" id="975181at2759"/>
<sequence>MSGWKPPPSGFVKFNVDAAVISLSGIGRIGGLLHNSSSKILIPFSKNIGETELAMTGLLAVKEVLCIFKASSWFQSHELMVESDCSNVVKWVQLFNSLSFDGVGAT</sequence>
<dbReference type="EMBL" id="CM018209">
    <property type="protein sequence ID" value="KAB2071933.1"/>
    <property type="molecule type" value="Genomic_DNA"/>
</dbReference>